<sequence>MSLNQPRSWTIAFLFSLGIHLIGYAQHGVTFLQFEGKNGPGKGKHIVLVAGDDEYRSEESMPMLAKILSEHHGFKTTVLFPIHPETGEIVPNYQNNIPGLEHLETADLMIMLIRFRELPDEQSQFIENFLKAGKPIIGLRTSTHAFAYQKNKDSKFAKWDWMSKSENWERGFGQRIFGETWVNHHGNHGKEGTRALPDGMDQLLNHPVLRGVKDIWGPSDVYGIKHLPSDANVLLFGQSTAGMSPDAPLIFEKSVMPIAWTKTYQIEGGSPGTAFASTMGASLDFQSADLRRLVVNASFWLLGLSEQITPELNVSYVGAYTPTMFGFDSFRKGMRVGDFK</sequence>
<accession>A0A142ES35</accession>
<dbReference type="KEGG" id="alm:AO498_15910"/>
<dbReference type="EMBL" id="CP012836">
    <property type="protein sequence ID" value="AMQ57940.1"/>
    <property type="molecule type" value="Genomic_DNA"/>
</dbReference>
<keyword evidence="2" id="KW-1185">Reference proteome</keyword>
<dbReference type="OrthoDB" id="189183at2"/>
<gene>
    <name evidence="1" type="ORF">AO498_15910</name>
</gene>
<dbReference type="AlphaFoldDB" id="A0A142ES35"/>
<dbReference type="SUPFAM" id="SSF52317">
    <property type="entry name" value="Class I glutamine amidotransferase-like"/>
    <property type="match status" value="1"/>
</dbReference>
<dbReference type="Gene3D" id="3.40.50.880">
    <property type="match status" value="1"/>
</dbReference>
<reference evidence="1 2" key="2">
    <citation type="journal article" date="2016" name="Genome Announc.">
        <title>Complete Genome Sequence of Algoriphagus sp. Strain M8-2, Isolated from a Brackish Lake.</title>
        <authorList>
            <person name="Muraguchi Y."/>
            <person name="Kushimoto K."/>
            <person name="Ohtsubo Y."/>
            <person name="Suzuki T."/>
            <person name="Dohra H."/>
            <person name="Kimbara K."/>
            <person name="Shintani M."/>
        </authorList>
    </citation>
    <scope>NUCLEOTIDE SEQUENCE [LARGE SCALE GENOMIC DNA]</scope>
    <source>
        <strain evidence="1 2">M8-2</strain>
    </source>
</reference>
<dbReference type="InterPro" id="IPR029062">
    <property type="entry name" value="Class_I_gatase-like"/>
</dbReference>
<dbReference type="STRING" id="1727163.AO498_15910"/>
<proteinExistence type="predicted"/>
<name>A0A142ES35_9BACT</name>
<organism evidence="1 2">
    <name type="scientific">Algoriphagus sanaruensis</name>
    <dbReference type="NCBI Taxonomy" id="1727163"/>
    <lineage>
        <taxon>Bacteria</taxon>
        <taxon>Pseudomonadati</taxon>
        <taxon>Bacteroidota</taxon>
        <taxon>Cytophagia</taxon>
        <taxon>Cytophagales</taxon>
        <taxon>Cyclobacteriaceae</taxon>
        <taxon>Algoriphagus</taxon>
    </lineage>
</organism>
<dbReference type="Proteomes" id="UP000073816">
    <property type="component" value="Chromosome"/>
</dbReference>
<reference evidence="2" key="1">
    <citation type="submission" date="2015-09" db="EMBL/GenBank/DDBJ databases">
        <title>Complete sequence of Algoriphagus sp. M8-2.</title>
        <authorList>
            <person name="Shintani M."/>
        </authorList>
    </citation>
    <scope>NUCLEOTIDE SEQUENCE [LARGE SCALE GENOMIC DNA]</scope>
    <source>
        <strain evidence="2">M8-2</strain>
    </source>
</reference>
<evidence type="ECO:0000313" key="2">
    <source>
        <dbReference type="Proteomes" id="UP000073816"/>
    </source>
</evidence>
<dbReference type="RefSeq" id="WP_067549816.1">
    <property type="nucleotide sequence ID" value="NZ_CP012836.1"/>
</dbReference>
<evidence type="ECO:0000313" key="1">
    <source>
        <dbReference type="EMBL" id="AMQ57940.1"/>
    </source>
</evidence>
<protein>
    <submittedName>
        <fullName evidence="1">Uncharacterized protein</fullName>
    </submittedName>
</protein>
<dbReference type="PATRIC" id="fig|1727163.4.peg.3340"/>